<proteinExistence type="predicted"/>
<comment type="caution">
    <text evidence="1">The sequence shown here is derived from an EMBL/GenBank/DDBJ whole genome shotgun (WGS) entry which is preliminary data.</text>
</comment>
<keyword evidence="2" id="KW-1185">Reference proteome</keyword>
<dbReference type="Proteomes" id="UP000237105">
    <property type="component" value="Unassembled WGS sequence"/>
</dbReference>
<accession>A0A2P5BLA4</accession>
<protein>
    <submittedName>
        <fullName evidence="1">Uncharacterized protein</fullName>
    </submittedName>
</protein>
<dbReference type="OrthoDB" id="1166497at2759"/>
<evidence type="ECO:0000313" key="1">
    <source>
        <dbReference type="EMBL" id="PON49589.1"/>
    </source>
</evidence>
<dbReference type="PANTHER" id="PTHR31973">
    <property type="entry name" value="POLYPROTEIN, PUTATIVE-RELATED"/>
    <property type="match status" value="1"/>
</dbReference>
<dbReference type="AlphaFoldDB" id="A0A2P5BLA4"/>
<dbReference type="EMBL" id="JXTB01000258">
    <property type="protein sequence ID" value="PON49589.1"/>
    <property type="molecule type" value="Genomic_DNA"/>
</dbReference>
<dbReference type="PANTHER" id="PTHR31973:SF187">
    <property type="entry name" value="MUTATOR TRANSPOSASE MUDRA PROTEIN"/>
    <property type="match status" value="1"/>
</dbReference>
<evidence type="ECO:0000313" key="2">
    <source>
        <dbReference type="Proteomes" id="UP000237105"/>
    </source>
</evidence>
<reference evidence="2" key="1">
    <citation type="submission" date="2016-06" db="EMBL/GenBank/DDBJ databases">
        <title>Parallel loss of symbiosis genes in relatives of nitrogen-fixing non-legume Parasponia.</title>
        <authorList>
            <person name="Van Velzen R."/>
            <person name="Holmer R."/>
            <person name="Bu F."/>
            <person name="Rutten L."/>
            <person name="Van Zeijl A."/>
            <person name="Liu W."/>
            <person name="Santuari L."/>
            <person name="Cao Q."/>
            <person name="Sharma T."/>
            <person name="Shen D."/>
            <person name="Roswanjaya Y."/>
            <person name="Wardhani T."/>
            <person name="Kalhor M.S."/>
            <person name="Jansen J."/>
            <person name="Van den Hoogen J."/>
            <person name="Gungor B."/>
            <person name="Hartog M."/>
            <person name="Hontelez J."/>
            <person name="Verver J."/>
            <person name="Yang W.-C."/>
            <person name="Schijlen E."/>
            <person name="Repin R."/>
            <person name="Schilthuizen M."/>
            <person name="Schranz E."/>
            <person name="Heidstra R."/>
            <person name="Miyata K."/>
            <person name="Fedorova E."/>
            <person name="Kohlen W."/>
            <person name="Bisseling T."/>
            <person name="Smit S."/>
            <person name="Geurts R."/>
        </authorList>
    </citation>
    <scope>NUCLEOTIDE SEQUENCE [LARGE SCALE GENOMIC DNA]</scope>
    <source>
        <strain evidence="2">cv. WU1-14</strain>
    </source>
</reference>
<gene>
    <name evidence="1" type="ORF">PanWU01x14_229050</name>
</gene>
<organism evidence="1 2">
    <name type="scientific">Parasponia andersonii</name>
    <name type="common">Sponia andersonii</name>
    <dbReference type="NCBI Taxonomy" id="3476"/>
    <lineage>
        <taxon>Eukaryota</taxon>
        <taxon>Viridiplantae</taxon>
        <taxon>Streptophyta</taxon>
        <taxon>Embryophyta</taxon>
        <taxon>Tracheophyta</taxon>
        <taxon>Spermatophyta</taxon>
        <taxon>Magnoliopsida</taxon>
        <taxon>eudicotyledons</taxon>
        <taxon>Gunneridae</taxon>
        <taxon>Pentapetalae</taxon>
        <taxon>rosids</taxon>
        <taxon>fabids</taxon>
        <taxon>Rosales</taxon>
        <taxon>Cannabaceae</taxon>
        <taxon>Parasponia</taxon>
    </lineage>
</organism>
<name>A0A2P5BLA4_PARAD</name>
<sequence>MSNKSATATCIVKALKAEFKVDPPLSLQAMRTLLKDRFGLEVEKMKLYRARNKTRREAKEDHDASNAKLRNYCHMVLLTNPRNIAILHSLVQPEPIPMEPDSIHSDLRPIPVEPVPIPRFKRCFIYLEGAIASFLNRCRPFIGLDGCHLKGPYGGIMVTVMSVYENLGFYSLSYAIVEQESTMS</sequence>